<proteinExistence type="predicted"/>
<accession>A0A318HAI5</accession>
<protein>
    <recommendedName>
        <fullName evidence="3">HTH-type transcriptional regulator/antitoxin HigA</fullName>
    </recommendedName>
</protein>
<evidence type="ECO:0000313" key="2">
    <source>
        <dbReference type="Proteomes" id="UP000247811"/>
    </source>
</evidence>
<dbReference type="EMBL" id="QJJS01000009">
    <property type="protein sequence ID" value="PXW95595.1"/>
    <property type="molecule type" value="Genomic_DNA"/>
</dbReference>
<evidence type="ECO:0008006" key="3">
    <source>
        <dbReference type="Google" id="ProtNLM"/>
    </source>
</evidence>
<sequence>MSDDIPVLRPLRTEADYRAALQRVETLFDLPEEPDPASDLGAYFDALITLIQAYERRHYPVEAPDPIEAITFRMAHIGGRCST</sequence>
<name>A0A318HAI5_9BURK</name>
<dbReference type="Proteomes" id="UP000247811">
    <property type="component" value="Unassembled WGS sequence"/>
</dbReference>
<reference evidence="1 2" key="1">
    <citation type="submission" date="2018-05" db="EMBL/GenBank/DDBJ databases">
        <title>Genomic Encyclopedia of Type Strains, Phase IV (KMG-IV): sequencing the most valuable type-strain genomes for metagenomic binning, comparative biology and taxonomic classification.</title>
        <authorList>
            <person name="Goeker M."/>
        </authorList>
    </citation>
    <scope>NUCLEOTIDE SEQUENCE [LARGE SCALE GENOMIC DNA]</scope>
    <source>
        <strain evidence="1 2">DSM 566</strain>
    </source>
</reference>
<organism evidence="1 2">
    <name type="scientific">Sphaerotilus hippei</name>
    <dbReference type="NCBI Taxonomy" id="744406"/>
    <lineage>
        <taxon>Bacteria</taxon>
        <taxon>Pseudomonadati</taxon>
        <taxon>Pseudomonadota</taxon>
        <taxon>Betaproteobacteria</taxon>
        <taxon>Burkholderiales</taxon>
        <taxon>Sphaerotilaceae</taxon>
        <taxon>Sphaerotilus</taxon>
    </lineage>
</organism>
<keyword evidence="2" id="KW-1185">Reference proteome</keyword>
<gene>
    <name evidence="1" type="ORF">C7444_109165</name>
</gene>
<evidence type="ECO:0000313" key="1">
    <source>
        <dbReference type="EMBL" id="PXW95595.1"/>
    </source>
</evidence>
<dbReference type="AlphaFoldDB" id="A0A318HAI5"/>
<comment type="caution">
    <text evidence="1">The sequence shown here is derived from an EMBL/GenBank/DDBJ whole genome shotgun (WGS) entry which is preliminary data.</text>
</comment>
<dbReference type="RefSeq" id="WP_211317531.1">
    <property type="nucleotide sequence ID" value="NZ_QJJS01000009.1"/>
</dbReference>